<evidence type="ECO:0000313" key="3">
    <source>
        <dbReference type="Proteomes" id="UP000075243"/>
    </source>
</evidence>
<dbReference type="InterPro" id="IPR044816">
    <property type="entry name" value="BURP"/>
</dbReference>
<accession>A0A151R489</accession>
<evidence type="ECO:0000313" key="2">
    <source>
        <dbReference type="EMBL" id="KYP37302.1"/>
    </source>
</evidence>
<keyword evidence="3" id="KW-1185">Reference proteome</keyword>
<evidence type="ECO:0000259" key="1">
    <source>
        <dbReference type="PROSITE" id="PS51277"/>
    </source>
</evidence>
<dbReference type="STRING" id="3821.A0A151R489"/>
<dbReference type="PANTHER" id="PTHR31236">
    <property type="entry name" value="BURP DOMAIN PROTEIN USPL1-LIKE"/>
    <property type="match status" value="1"/>
</dbReference>
<name>A0A151R489_CAJCA</name>
<dbReference type="PROSITE" id="PS51277">
    <property type="entry name" value="BURP"/>
    <property type="match status" value="1"/>
</dbReference>
<dbReference type="PANTHER" id="PTHR31236:SF2">
    <property type="entry name" value="BURP DOMAIN PROTEIN RD22"/>
    <property type="match status" value="1"/>
</dbReference>
<dbReference type="AlphaFoldDB" id="A0A151R489"/>
<gene>
    <name evidence="2" type="ORF">KK1_041514</name>
</gene>
<dbReference type="Pfam" id="PF03181">
    <property type="entry name" value="BURP"/>
    <property type="match status" value="1"/>
</dbReference>
<dbReference type="SMART" id="SM01045">
    <property type="entry name" value="BURP"/>
    <property type="match status" value="1"/>
</dbReference>
<proteinExistence type="predicted"/>
<sequence>MSTKFLVKNGVKKLAEDKIIVCHPMNYPYVVFFCHEVLNTTAHFMPLEGEDGTRVKAVAVCHKDTSEWNPKHIFFQMLKIKPGTTPVCHMFPEGHLLWFAK</sequence>
<dbReference type="EMBL" id="KQ484120">
    <property type="protein sequence ID" value="KYP37302.1"/>
    <property type="molecule type" value="Genomic_DNA"/>
</dbReference>
<reference evidence="2" key="1">
    <citation type="journal article" date="2012" name="Nat. Biotechnol.">
        <title>Draft genome sequence of pigeonpea (Cajanus cajan), an orphan legume crop of resource-poor farmers.</title>
        <authorList>
            <person name="Varshney R.K."/>
            <person name="Chen W."/>
            <person name="Li Y."/>
            <person name="Bharti A.K."/>
            <person name="Saxena R.K."/>
            <person name="Schlueter J.A."/>
            <person name="Donoghue M.T."/>
            <person name="Azam S."/>
            <person name="Fan G."/>
            <person name="Whaley A.M."/>
            <person name="Farmer A.D."/>
            <person name="Sheridan J."/>
            <person name="Iwata A."/>
            <person name="Tuteja R."/>
            <person name="Penmetsa R.V."/>
            <person name="Wu W."/>
            <person name="Upadhyaya H.D."/>
            <person name="Yang S.P."/>
            <person name="Shah T."/>
            <person name="Saxena K.B."/>
            <person name="Michael T."/>
            <person name="McCombie W.R."/>
            <person name="Yang B."/>
            <person name="Zhang G."/>
            <person name="Yang H."/>
            <person name="Wang J."/>
            <person name="Spillane C."/>
            <person name="Cook D.R."/>
            <person name="May G.D."/>
            <person name="Xu X."/>
            <person name="Jackson S.A."/>
        </authorList>
    </citation>
    <scope>NUCLEOTIDE SEQUENCE [LARGE SCALE GENOMIC DNA]</scope>
</reference>
<organism evidence="2 3">
    <name type="scientific">Cajanus cajan</name>
    <name type="common">Pigeon pea</name>
    <name type="synonym">Cajanus indicus</name>
    <dbReference type="NCBI Taxonomy" id="3821"/>
    <lineage>
        <taxon>Eukaryota</taxon>
        <taxon>Viridiplantae</taxon>
        <taxon>Streptophyta</taxon>
        <taxon>Embryophyta</taxon>
        <taxon>Tracheophyta</taxon>
        <taxon>Spermatophyta</taxon>
        <taxon>Magnoliopsida</taxon>
        <taxon>eudicotyledons</taxon>
        <taxon>Gunneridae</taxon>
        <taxon>Pentapetalae</taxon>
        <taxon>rosids</taxon>
        <taxon>fabids</taxon>
        <taxon>Fabales</taxon>
        <taxon>Fabaceae</taxon>
        <taxon>Papilionoideae</taxon>
        <taxon>50 kb inversion clade</taxon>
        <taxon>NPAAA clade</taxon>
        <taxon>indigoferoid/millettioid clade</taxon>
        <taxon>Phaseoleae</taxon>
        <taxon>Cajanus</taxon>
    </lineage>
</organism>
<protein>
    <submittedName>
        <fullName evidence="2">Dehydration-responsive protein RD22</fullName>
    </submittedName>
</protein>
<dbReference type="InterPro" id="IPR004873">
    <property type="entry name" value="BURP_dom"/>
</dbReference>
<feature type="domain" description="BURP" evidence="1">
    <location>
        <begin position="1"/>
        <end position="101"/>
    </location>
</feature>
<dbReference type="Proteomes" id="UP000075243">
    <property type="component" value="Unassembled WGS sequence"/>
</dbReference>
<dbReference type="Gramene" id="C.cajan_42444.t">
    <property type="protein sequence ID" value="C.cajan_42444.t.cds1"/>
    <property type="gene ID" value="C.cajan_42444"/>
</dbReference>